<gene>
    <name evidence="1" type="ORF">HHI36_016794</name>
</gene>
<accession>A0ABD2NKK7</accession>
<organism evidence="1 2">
    <name type="scientific">Cryptolaemus montrouzieri</name>
    <dbReference type="NCBI Taxonomy" id="559131"/>
    <lineage>
        <taxon>Eukaryota</taxon>
        <taxon>Metazoa</taxon>
        <taxon>Ecdysozoa</taxon>
        <taxon>Arthropoda</taxon>
        <taxon>Hexapoda</taxon>
        <taxon>Insecta</taxon>
        <taxon>Pterygota</taxon>
        <taxon>Neoptera</taxon>
        <taxon>Endopterygota</taxon>
        <taxon>Coleoptera</taxon>
        <taxon>Polyphaga</taxon>
        <taxon>Cucujiformia</taxon>
        <taxon>Coccinelloidea</taxon>
        <taxon>Coccinellidae</taxon>
        <taxon>Scymninae</taxon>
        <taxon>Scymnini</taxon>
        <taxon>Cryptolaemus</taxon>
    </lineage>
</organism>
<reference evidence="1 2" key="1">
    <citation type="journal article" date="2021" name="BMC Biol.">
        <title>Horizontally acquired antibacterial genes associated with adaptive radiation of ladybird beetles.</title>
        <authorList>
            <person name="Li H.S."/>
            <person name="Tang X.F."/>
            <person name="Huang Y.H."/>
            <person name="Xu Z.Y."/>
            <person name="Chen M.L."/>
            <person name="Du X.Y."/>
            <person name="Qiu B.Y."/>
            <person name="Chen P.T."/>
            <person name="Zhang W."/>
            <person name="Slipinski A."/>
            <person name="Escalona H.E."/>
            <person name="Waterhouse R.M."/>
            <person name="Zwick A."/>
            <person name="Pang H."/>
        </authorList>
    </citation>
    <scope>NUCLEOTIDE SEQUENCE [LARGE SCALE GENOMIC DNA]</scope>
    <source>
        <strain evidence="1">SYSU2018</strain>
    </source>
</reference>
<dbReference type="Proteomes" id="UP001516400">
    <property type="component" value="Unassembled WGS sequence"/>
</dbReference>
<dbReference type="EMBL" id="JABFTP020000124">
    <property type="protein sequence ID" value="KAL3279286.1"/>
    <property type="molecule type" value="Genomic_DNA"/>
</dbReference>
<protein>
    <submittedName>
        <fullName evidence="1">Uncharacterized protein</fullName>
    </submittedName>
</protein>
<evidence type="ECO:0000313" key="2">
    <source>
        <dbReference type="Proteomes" id="UP001516400"/>
    </source>
</evidence>
<dbReference type="AlphaFoldDB" id="A0ABD2NKK7"/>
<name>A0ABD2NKK7_9CUCU</name>
<proteinExistence type="predicted"/>
<sequence length="143" mass="16719">MFLKAKVQSIYHVTEEKSWSDVFAADDPNNAYYCFIGKIQGVINTTVKTKTIDSNDNNIIVWLTKGIKVSCRTKRVLYTQRNLGLISDEYYRVYKNLLKKIIISAKKSVNLNNIDKSSNKVEATWKINQSRNRQKKRRKILVW</sequence>
<keyword evidence="2" id="KW-1185">Reference proteome</keyword>
<evidence type="ECO:0000313" key="1">
    <source>
        <dbReference type="EMBL" id="KAL3279286.1"/>
    </source>
</evidence>
<comment type="caution">
    <text evidence="1">The sequence shown here is derived from an EMBL/GenBank/DDBJ whole genome shotgun (WGS) entry which is preliminary data.</text>
</comment>